<accession>A0A437CFT4</accession>
<keyword evidence="2" id="KW-1185">Reference proteome</keyword>
<dbReference type="Proteomes" id="UP000283210">
    <property type="component" value="Chromosome 17"/>
</dbReference>
<evidence type="ECO:0000313" key="1">
    <source>
        <dbReference type="EMBL" id="RVE61719.1"/>
    </source>
</evidence>
<organism evidence="1 2">
    <name type="scientific">Oryzias javanicus</name>
    <name type="common">Javanese ricefish</name>
    <name type="synonym">Aplocheilus javanicus</name>
    <dbReference type="NCBI Taxonomy" id="123683"/>
    <lineage>
        <taxon>Eukaryota</taxon>
        <taxon>Metazoa</taxon>
        <taxon>Chordata</taxon>
        <taxon>Craniata</taxon>
        <taxon>Vertebrata</taxon>
        <taxon>Euteleostomi</taxon>
        <taxon>Actinopterygii</taxon>
        <taxon>Neopterygii</taxon>
        <taxon>Teleostei</taxon>
        <taxon>Neoteleostei</taxon>
        <taxon>Acanthomorphata</taxon>
        <taxon>Ovalentaria</taxon>
        <taxon>Atherinomorphae</taxon>
        <taxon>Beloniformes</taxon>
        <taxon>Adrianichthyidae</taxon>
        <taxon>Oryziinae</taxon>
        <taxon>Oryzias</taxon>
    </lineage>
</organism>
<name>A0A437CFT4_ORYJA</name>
<proteinExistence type="predicted"/>
<gene>
    <name evidence="1" type="ORF">OJAV_G00176080</name>
</gene>
<reference evidence="1 2" key="2">
    <citation type="submission" date="2019-01" db="EMBL/GenBank/DDBJ databases">
        <title>A chromosome length genome reference of the Java medaka (oryzias javanicus).</title>
        <authorList>
            <person name="Herpin A."/>
            <person name="Takehana Y."/>
            <person name="Naruse K."/>
            <person name="Ansai S."/>
            <person name="Kawaguchi M."/>
        </authorList>
    </citation>
    <scope>NUCLEOTIDE SEQUENCE [LARGE SCALE GENOMIC DNA]</scope>
    <source>
        <strain evidence="1">RS831</strain>
        <tissue evidence="1">Whole body</tissue>
    </source>
</reference>
<dbReference type="AlphaFoldDB" id="A0A437CFT4"/>
<reference evidence="1 2" key="1">
    <citation type="submission" date="2018-11" db="EMBL/GenBank/DDBJ databases">
        <authorList>
            <person name="Lopez-Roques C."/>
            <person name="Donnadieu C."/>
            <person name="Bouchez O."/>
            <person name="Klopp C."/>
            <person name="Cabau C."/>
            <person name="Zahm M."/>
        </authorList>
    </citation>
    <scope>NUCLEOTIDE SEQUENCE [LARGE SCALE GENOMIC DNA]</scope>
    <source>
        <strain evidence="1">RS831</strain>
        <tissue evidence="1">Whole body</tissue>
    </source>
</reference>
<sequence length="68" mass="8052">MAHFETYQEYQRIEDFEEDSPAGEEDLLVHVPESLKDSWHHIKNLDNFFTRISFQNVSCCYKLVQVSG</sequence>
<evidence type="ECO:0000313" key="2">
    <source>
        <dbReference type="Proteomes" id="UP000283210"/>
    </source>
</evidence>
<protein>
    <submittedName>
        <fullName evidence="1">Uncharacterized protein</fullName>
    </submittedName>
</protein>
<dbReference type="OrthoDB" id="2020634at2759"/>
<dbReference type="EMBL" id="CM012453">
    <property type="protein sequence ID" value="RVE61719.1"/>
    <property type="molecule type" value="Genomic_DNA"/>
</dbReference>